<dbReference type="GeneTree" id="ENSGT00940000154963"/>
<evidence type="ECO:0000256" key="1">
    <source>
        <dbReference type="ARBA" id="ARBA00004141"/>
    </source>
</evidence>
<keyword evidence="4 7" id="KW-1133">Transmembrane helix</keyword>
<dbReference type="GO" id="GO:1901235">
    <property type="term" value="F:(R)-carnitine transmembrane transporter activity"/>
    <property type="evidence" value="ECO:0007669"/>
    <property type="project" value="TreeGrafter"/>
</dbReference>
<accession>H2ZHX0</accession>
<dbReference type="GO" id="GO:0005886">
    <property type="term" value="C:plasma membrane"/>
    <property type="evidence" value="ECO:0007669"/>
    <property type="project" value="TreeGrafter"/>
</dbReference>
<keyword evidence="6" id="KW-1015">Disulfide bond</keyword>
<dbReference type="AlphaFoldDB" id="H2ZHX0"/>
<evidence type="ECO:0000256" key="2">
    <source>
        <dbReference type="ARBA" id="ARBA00022448"/>
    </source>
</evidence>
<keyword evidence="5 7" id="KW-0472">Membrane</keyword>
<feature type="transmembrane region" description="Helical" evidence="7">
    <location>
        <begin position="186"/>
        <end position="203"/>
    </location>
</feature>
<dbReference type="SUPFAM" id="SSF161070">
    <property type="entry name" value="SNF-like"/>
    <property type="match status" value="1"/>
</dbReference>
<organism evidence="9 10">
    <name type="scientific">Ciona savignyi</name>
    <name type="common">Pacific transparent sea squirt</name>
    <dbReference type="NCBI Taxonomy" id="51511"/>
    <lineage>
        <taxon>Eukaryota</taxon>
        <taxon>Metazoa</taxon>
        <taxon>Chordata</taxon>
        <taxon>Tunicata</taxon>
        <taxon>Ascidiacea</taxon>
        <taxon>Phlebobranchia</taxon>
        <taxon>Cionidae</taxon>
        <taxon>Ciona</taxon>
    </lineage>
</organism>
<reference evidence="9" key="3">
    <citation type="submission" date="2025-09" db="UniProtKB">
        <authorList>
            <consortium name="Ensembl"/>
        </authorList>
    </citation>
    <scope>IDENTIFICATION</scope>
</reference>
<keyword evidence="2" id="KW-0813">Transport</keyword>
<dbReference type="GO" id="GO:0015657">
    <property type="term" value="F:branched-chain amino acid:sodium symporter activity"/>
    <property type="evidence" value="ECO:0007669"/>
    <property type="project" value="TreeGrafter"/>
</dbReference>
<keyword evidence="10" id="KW-1185">Reference proteome</keyword>
<dbReference type="PANTHER" id="PTHR11616">
    <property type="entry name" value="SODIUM/CHLORIDE DEPENDENT TRANSPORTER"/>
    <property type="match status" value="1"/>
</dbReference>
<sequence length="212" mass="23223">MLVFAGLPIFFMEVALGQFSSLGPTAVWKFNPIFKGVGICMVVLSAFVGIYYNVIIAYTVFYFFSSLTSNLPWESCNNWWNNQTTCSLSFQQVCNLNFTGVDTTAANSYISSNSKYFVGSGPVYAEVPRHHVTNVTALLGSNATSFGCPTFFAQRGTSASEEYCSNYALRLADDIYPSSNGQVNSHLALSLMVAWIVVFYSLIKGIKSSGKV</sequence>
<dbReference type="GO" id="GO:0022858">
    <property type="term" value="F:alanine transmembrane transporter activity"/>
    <property type="evidence" value="ECO:0007669"/>
    <property type="project" value="TreeGrafter"/>
</dbReference>
<feature type="disulfide bond" evidence="6">
    <location>
        <begin position="76"/>
        <end position="86"/>
    </location>
</feature>
<comment type="subcellular location">
    <subcellularLocation>
        <location evidence="1">Membrane</location>
        <topology evidence="1">Multi-pass membrane protein</topology>
    </subcellularLocation>
</comment>
<name>H2ZHX0_CIOSA</name>
<evidence type="ECO:0000256" key="7">
    <source>
        <dbReference type="SAM" id="Phobius"/>
    </source>
</evidence>
<dbReference type="PANTHER" id="PTHR11616:SF286">
    <property type="entry name" value="SODIUM- AND CHLORIDE-DEPENDENT NEUTRAL AND BASIC AMINO ACID TRANSPORTER B(0+)"/>
    <property type="match status" value="1"/>
</dbReference>
<evidence type="ECO:0008006" key="11">
    <source>
        <dbReference type="Google" id="ProtNLM"/>
    </source>
</evidence>
<dbReference type="InterPro" id="IPR000175">
    <property type="entry name" value="Na/ntran_symport"/>
</dbReference>
<evidence type="ECO:0000313" key="9">
    <source>
        <dbReference type="Ensembl" id="ENSCSAVP00000017186.1"/>
    </source>
</evidence>
<evidence type="ECO:0000256" key="8">
    <source>
        <dbReference type="SAM" id="SignalP"/>
    </source>
</evidence>
<proteinExistence type="predicted"/>
<feature type="chain" id="PRO_5003578734" description="Amino acid transporter transmembrane domain-containing protein" evidence="8">
    <location>
        <begin position="18"/>
        <end position="212"/>
    </location>
</feature>
<evidence type="ECO:0000313" key="10">
    <source>
        <dbReference type="Proteomes" id="UP000007875"/>
    </source>
</evidence>
<reference evidence="9" key="2">
    <citation type="submission" date="2025-08" db="UniProtKB">
        <authorList>
            <consortium name="Ensembl"/>
        </authorList>
    </citation>
    <scope>IDENTIFICATION</scope>
</reference>
<dbReference type="Ensembl" id="ENSCSAVT00000017374.1">
    <property type="protein sequence ID" value="ENSCSAVP00000017186.1"/>
    <property type="gene ID" value="ENSCSAVG00000010114.1"/>
</dbReference>
<evidence type="ECO:0000256" key="3">
    <source>
        <dbReference type="ARBA" id="ARBA00022692"/>
    </source>
</evidence>
<dbReference type="GO" id="GO:0089718">
    <property type="term" value="P:amino acid import across plasma membrane"/>
    <property type="evidence" value="ECO:0007669"/>
    <property type="project" value="TreeGrafter"/>
</dbReference>
<keyword evidence="3 7" id="KW-0812">Transmembrane</keyword>
<evidence type="ECO:0000256" key="5">
    <source>
        <dbReference type="ARBA" id="ARBA00023136"/>
    </source>
</evidence>
<dbReference type="Pfam" id="PF00209">
    <property type="entry name" value="SNF"/>
    <property type="match status" value="2"/>
</dbReference>
<feature type="signal peptide" evidence="8">
    <location>
        <begin position="1"/>
        <end position="17"/>
    </location>
</feature>
<dbReference type="Proteomes" id="UP000007875">
    <property type="component" value="Unassembled WGS sequence"/>
</dbReference>
<dbReference type="GO" id="GO:0001761">
    <property type="term" value="F:beta-alanine transmembrane transporter activity"/>
    <property type="evidence" value="ECO:0007669"/>
    <property type="project" value="TreeGrafter"/>
</dbReference>
<protein>
    <recommendedName>
        <fullName evidence="11">Amino acid transporter transmembrane domain-containing protein</fullName>
    </recommendedName>
</protein>
<reference evidence="10" key="1">
    <citation type="submission" date="2003-08" db="EMBL/GenBank/DDBJ databases">
        <authorList>
            <person name="Birren B."/>
            <person name="Nusbaum C."/>
            <person name="Abebe A."/>
            <person name="Abouelleil A."/>
            <person name="Adekoya E."/>
            <person name="Ait-zahra M."/>
            <person name="Allen N."/>
            <person name="Allen T."/>
            <person name="An P."/>
            <person name="Anderson M."/>
            <person name="Anderson S."/>
            <person name="Arachchi H."/>
            <person name="Armbruster J."/>
            <person name="Bachantsang P."/>
            <person name="Baldwin J."/>
            <person name="Barry A."/>
            <person name="Bayul T."/>
            <person name="Blitshsteyn B."/>
            <person name="Bloom T."/>
            <person name="Blye J."/>
            <person name="Boguslavskiy L."/>
            <person name="Borowsky M."/>
            <person name="Boukhgalter B."/>
            <person name="Brunache A."/>
            <person name="Butler J."/>
            <person name="Calixte N."/>
            <person name="Calvo S."/>
            <person name="Camarata J."/>
            <person name="Campo K."/>
            <person name="Chang J."/>
            <person name="Cheshatsang Y."/>
            <person name="Citroen M."/>
            <person name="Collymore A."/>
            <person name="Considine T."/>
            <person name="Cook A."/>
            <person name="Cooke P."/>
            <person name="Corum B."/>
            <person name="Cuomo C."/>
            <person name="David R."/>
            <person name="Dawoe T."/>
            <person name="Degray S."/>
            <person name="Dodge S."/>
            <person name="Dooley K."/>
            <person name="Dorje P."/>
            <person name="Dorjee K."/>
            <person name="Dorris L."/>
            <person name="Duffey N."/>
            <person name="Dupes A."/>
            <person name="Elkins T."/>
            <person name="Engels R."/>
            <person name="Erickson J."/>
            <person name="Farina A."/>
            <person name="Faro S."/>
            <person name="Ferreira P."/>
            <person name="Fischer H."/>
            <person name="Fitzgerald M."/>
            <person name="Foley K."/>
            <person name="Gage D."/>
            <person name="Galagan J."/>
            <person name="Gearin G."/>
            <person name="Gnerre S."/>
            <person name="Gnirke A."/>
            <person name="Goyette A."/>
            <person name="Graham J."/>
            <person name="Grandbois E."/>
            <person name="Gyaltsen K."/>
            <person name="Hafez N."/>
            <person name="Hagopian D."/>
            <person name="Hagos B."/>
            <person name="Hall J."/>
            <person name="Hatcher B."/>
            <person name="Heller A."/>
            <person name="Higgins H."/>
            <person name="Honan T."/>
            <person name="Horn A."/>
            <person name="Houde N."/>
            <person name="Hughes L."/>
            <person name="Hulme W."/>
            <person name="Husby E."/>
            <person name="Iliev I."/>
            <person name="Jaffe D."/>
            <person name="Jones C."/>
            <person name="Kamal M."/>
            <person name="Kamat A."/>
            <person name="Kamvysselis M."/>
            <person name="Karlsson E."/>
            <person name="Kells C."/>
            <person name="Kieu A."/>
            <person name="Kisner P."/>
            <person name="Kodira C."/>
            <person name="Kulbokas E."/>
            <person name="Labutti K."/>
            <person name="Lama D."/>
            <person name="Landers T."/>
            <person name="Leger J."/>
            <person name="Levine S."/>
            <person name="Lewis D."/>
            <person name="Lewis T."/>
            <person name="Lindblad-toh K."/>
            <person name="Liu X."/>
            <person name="Lokyitsang T."/>
            <person name="Lokyitsang Y."/>
            <person name="Lucien O."/>
            <person name="Lui A."/>
            <person name="Ma L.J."/>
            <person name="Mabbitt R."/>
            <person name="Macdonald J."/>
            <person name="Maclean C."/>
            <person name="Major J."/>
            <person name="Manning J."/>
            <person name="Marabella R."/>
            <person name="Maru K."/>
            <person name="Matthews C."/>
            <person name="Mauceli E."/>
            <person name="Mccarthy M."/>
            <person name="Mcdonough S."/>
            <person name="Mcghee T."/>
            <person name="Meldrim J."/>
            <person name="Meneus L."/>
            <person name="Mesirov J."/>
            <person name="Mihalev A."/>
            <person name="Mihova T."/>
            <person name="Mikkelsen T."/>
            <person name="Mlenga V."/>
            <person name="Moru K."/>
            <person name="Mozes J."/>
            <person name="Mulrain L."/>
            <person name="Munson G."/>
            <person name="Naylor J."/>
            <person name="Newes C."/>
            <person name="Nguyen C."/>
            <person name="Nguyen N."/>
            <person name="Nguyen T."/>
            <person name="Nicol R."/>
            <person name="Nielsen C."/>
            <person name="Nizzari M."/>
            <person name="Norbu C."/>
            <person name="Norbu N."/>
            <person name="O'donnell P."/>
            <person name="Okoawo O."/>
            <person name="O'leary S."/>
            <person name="Omotosho B."/>
            <person name="O'neill K."/>
            <person name="Osman S."/>
            <person name="Parker S."/>
            <person name="Perrin D."/>
            <person name="Phunkhang P."/>
            <person name="Piqani B."/>
            <person name="Purcell S."/>
            <person name="Rachupka T."/>
            <person name="Ramasamy U."/>
            <person name="Rameau R."/>
            <person name="Ray V."/>
            <person name="Raymond C."/>
            <person name="Retta R."/>
            <person name="Richardson S."/>
            <person name="Rise C."/>
            <person name="Rodriguez J."/>
            <person name="Rogers J."/>
            <person name="Rogov P."/>
            <person name="Rutman M."/>
            <person name="Schupbach R."/>
            <person name="Seaman C."/>
            <person name="Settipalli S."/>
            <person name="Sharpe T."/>
            <person name="Sheridan J."/>
            <person name="Sherpa N."/>
            <person name="Shi J."/>
            <person name="Smirnov S."/>
            <person name="Smith C."/>
            <person name="Sougnez C."/>
            <person name="Spencer B."/>
            <person name="Stalker J."/>
            <person name="Stange-thomann N."/>
            <person name="Stavropoulos S."/>
            <person name="Stetson K."/>
            <person name="Stone C."/>
            <person name="Stone S."/>
            <person name="Stubbs M."/>
            <person name="Talamas J."/>
            <person name="Tchuinga P."/>
            <person name="Tenzing P."/>
            <person name="Tesfaye S."/>
            <person name="Theodore J."/>
            <person name="Thoulutsang Y."/>
            <person name="Topham K."/>
            <person name="Towey S."/>
            <person name="Tsamla T."/>
            <person name="Tsomo N."/>
            <person name="Vallee D."/>
            <person name="Vassiliev H."/>
            <person name="Venkataraman V."/>
            <person name="Vinson J."/>
            <person name="Vo A."/>
            <person name="Wade C."/>
            <person name="Wang S."/>
            <person name="Wangchuk T."/>
            <person name="Wangdi T."/>
            <person name="Whittaker C."/>
            <person name="Wilkinson J."/>
            <person name="Wu Y."/>
            <person name="Wyman D."/>
            <person name="Yadav S."/>
            <person name="Yang S."/>
            <person name="Yang X."/>
            <person name="Yeager S."/>
            <person name="Yee E."/>
            <person name="Young G."/>
            <person name="Zainoun J."/>
            <person name="Zembeck L."/>
            <person name="Zimmer A."/>
            <person name="Zody M."/>
            <person name="Lander E."/>
        </authorList>
    </citation>
    <scope>NUCLEOTIDE SEQUENCE [LARGE SCALE GENOMIC DNA]</scope>
</reference>
<dbReference type="HOGENOM" id="CLU_006855_2_3_1"/>
<keyword evidence="8" id="KW-0732">Signal</keyword>
<evidence type="ECO:0000256" key="6">
    <source>
        <dbReference type="PIRSR" id="PIRSR600175-2"/>
    </source>
</evidence>
<dbReference type="PROSITE" id="PS50267">
    <property type="entry name" value="NA_NEUROTRAN_SYMP_3"/>
    <property type="match status" value="1"/>
</dbReference>
<dbReference type="GO" id="GO:0015374">
    <property type="term" value="F:neutral, basic amino acid:sodium:chloride symporter activity"/>
    <property type="evidence" value="ECO:0007669"/>
    <property type="project" value="TreeGrafter"/>
</dbReference>
<dbReference type="InterPro" id="IPR037272">
    <property type="entry name" value="SNS_sf"/>
</dbReference>
<feature type="transmembrane region" description="Helical" evidence="7">
    <location>
        <begin position="33"/>
        <end position="64"/>
    </location>
</feature>
<evidence type="ECO:0000256" key="4">
    <source>
        <dbReference type="ARBA" id="ARBA00022989"/>
    </source>
</evidence>